<proteinExistence type="predicted"/>
<gene>
    <name evidence="1" type="ORF">M9H77_06588</name>
</gene>
<reference evidence="2" key="1">
    <citation type="journal article" date="2023" name="Nat. Plants">
        <title>Single-cell RNA sequencing provides a high-resolution roadmap for understanding the multicellular compartmentation of specialized metabolism.</title>
        <authorList>
            <person name="Sun S."/>
            <person name="Shen X."/>
            <person name="Li Y."/>
            <person name="Li Y."/>
            <person name="Wang S."/>
            <person name="Li R."/>
            <person name="Zhang H."/>
            <person name="Shen G."/>
            <person name="Guo B."/>
            <person name="Wei J."/>
            <person name="Xu J."/>
            <person name="St-Pierre B."/>
            <person name="Chen S."/>
            <person name="Sun C."/>
        </authorList>
    </citation>
    <scope>NUCLEOTIDE SEQUENCE [LARGE SCALE GENOMIC DNA]</scope>
</reference>
<sequence length="213" mass="24140">MNGVFFGDREEKVGSRVLPDRPTRRKSAIKRTEPDLNPPEFENEVVSNSLEREMVATPPPRQGSPTNKGHLGQIHNTVWEIGEEKSTKSDPQEEERKDCRTHVQRNVCDVQVTAEDAHRILGLPIGGTDIESLLVQEGANEGLENELNLMIGEDKMISIISLKIRILNLRTAGMEFQVKFISYVTAKFLCSTMKYAYRCYWVPVLCDIDHRSA</sequence>
<organism evidence="1 2">
    <name type="scientific">Catharanthus roseus</name>
    <name type="common">Madagascar periwinkle</name>
    <name type="synonym">Vinca rosea</name>
    <dbReference type="NCBI Taxonomy" id="4058"/>
    <lineage>
        <taxon>Eukaryota</taxon>
        <taxon>Viridiplantae</taxon>
        <taxon>Streptophyta</taxon>
        <taxon>Embryophyta</taxon>
        <taxon>Tracheophyta</taxon>
        <taxon>Spermatophyta</taxon>
        <taxon>Magnoliopsida</taxon>
        <taxon>eudicotyledons</taxon>
        <taxon>Gunneridae</taxon>
        <taxon>Pentapetalae</taxon>
        <taxon>asterids</taxon>
        <taxon>lamiids</taxon>
        <taxon>Gentianales</taxon>
        <taxon>Apocynaceae</taxon>
        <taxon>Rauvolfioideae</taxon>
        <taxon>Vinceae</taxon>
        <taxon>Catharanthinae</taxon>
        <taxon>Catharanthus</taxon>
    </lineage>
</organism>
<keyword evidence="2" id="KW-1185">Reference proteome</keyword>
<evidence type="ECO:0000313" key="1">
    <source>
        <dbReference type="EMBL" id="KAI5675638.1"/>
    </source>
</evidence>
<accession>A0ACC0BSI6</accession>
<comment type="caution">
    <text evidence="1">The sequence shown here is derived from an EMBL/GenBank/DDBJ whole genome shotgun (WGS) entry which is preliminary data.</text>
</comment>
<name>A0ACC0BSI6_CATRO</name>
<evidence type="ECO:0000313" key="2">
    <source>
        <dbReference type="Proteomes" id="UP001060085"/>
    </source>
</evidence>
<dbReference type="Proteomes" id="UP001060085">
    <property type="component" value="Linkage Group LG02"/>
</dbReference>
<protein>
    <submittedName>
        <fullName evidence="1">Uncharacterized protein</fullName>
    </submittedName>
</protein>
<dbReference type="EMBL" id="CM044702">
    <property type="protein sequence ID" value="KAI5675638.1"/>
    <property type="molecule type" value="Genomic_DNA"/>
</dbReference>